<gene>
    <name evidence="3" type="ORF">LX70_01393</name>
</gene>
<keyword evidence="4" id="KW-1185">Reference proteome</keyword>
<dbReference type="PANTHER" id="PTHR36920:SF1">
    <property type="entry name" value="OUTER MEMBRANE PROTEIN W"/>
    <property type="match status" value="1"/>
</dbReference>
<dbReference type="AlphaFoldDB" id="A0A2S8S9T1"/>
<dbReference type="InterPro" id="IPR005618">
    <property type="entry name" value="OMPW"/>
</dbReference>
<keyword evidence="2" id="KW-0732">Signal</keyword>
<feature type="signal peptide" evidence="2">
    <location>
        <begin position="1"/>
        <end position="38"/>
    </location>
</feature>
<dbReference type="Pfam" id="PF03922">
    <property type="entry name" value="OmpW"/>
    <property type="match status" value="1"/>
</dbReference>
<comment type="caution">
    <text evidence="3">The sequence shown here is derived from an EMBL/GenBank/DDBJ whole genome shotgun (WGS) entry which is preliminary data.</text>
</comment>
<dbReference type="Proteomes" id="UP000238338">
    <property type="component" value="Unassembled WGS sequence"/>
</dbReference>
<dbReference type="SUPFAM" id="SSF56925">
    <property type="entry name" value="OMPA-like"/>
    <property type="match status" value="1"/>
</dbReference>
<evidence type="ECO:0000256" key="1">
    <source>
        <dbReference type="ARBA" id="ARBA00009330"/>
    </source>
</evidence>
<evidence type="ECO:0000256" key="2">
    <source>
        <dbReference type="SAM" id="SignalP"/>
    </source>
</evidence>
<proteinExistence type="inferred from homology"/>
<reference evidence="3 4" key="1">
    <citation type="submission" date="2018-02" db="EMBL/GenBank/DDBJ databases">
        <title>Genomic Encyclopedia of Archaeal and Bacterial Type Strains, Phase II (KMG-II): from individual species to whole genera.</title>
        <authorList>
            <person name="Goeker M."/>
        </authorList>
    </citation>
    <scope>NUCLEOTIDE SEQUENCE [LARGE SCALE GENOMIC DNA]</scope>
    <source>
        <strain evidence="3 4">DSM 18921</strain>
    </source>
</reference>
<dbReference type="EMBL" id="PVEP01000002">
    <property type="protein sequence ID" value="PQV57587.1"/>
    <property type="molecule type" value="Genomic_DNA"/>
</dbReference>
<protein>
    <submittedName>
        <fullName evidence="3">Outer membrane protein</fullName>
    </submittedName>
</protein>
<comment type="similarity">
    <text evidence="1">Belongs to the OmpW/AlkL family.</text>
</comment>
<evidence type="ECO:0000313" key="3">
    <source>
        <dbReference type="EMBL" id="PQV57587.1"/>
    </source>
</evidence>
<accession>A0A2S8S9T1</accession>
<dbReference type="InterPro" id="IPR011250">
    <property type="entry name" value="OMP/PagP_B-barrel"/>
</dbReference>
<organism evidence="3 4">
    <name type="scientific">Albidovulum denitrificans</name>
    <dbReference type="NCBI Taxonomy" id="404881"/>
    <lineage>
        <taxon>Bacteria</taxon>
        <taxon>Pseudomonadati</taxon>
        <taxon>Pseudomonadota</taxon>
        <taxon>Alphaproteobacteria</taxon>
        <taxon>Rhodobacterales</taxon>
        <taxon>Paracoccaceae</taxon>
        <taxon>Albidovulum</taxon>
    </lineage>
</organism>
<dbReference type="GO" id="GO:0055085">
    <property type="term" value="P:transmembrane transport"/>
    <property type="evidence" value="ECO:0007669"/>
    <property type="project" value="TreeGrafter"/>
</dbReference>
<dbReference type="Gene3D" id="2.40.160.20">
    <property type="match status" value="1"/>
</dbReference>
<feature type="chain" id="PRO_5015474475" evidence="2">
    <location>
        <begin position="39"/>
        <end position="215"/>
    </location>
</feature>
<dbReference type="GO" id="GO:0019867">
    <property type="term" value="C:outer membrane"/>
    <property type="evidence" value="ECO:0007669"/>
    <property type="project" value="InterPro"/>
</dbReference>
<name>A0A2S8S9T1_9RHOB</name>
<evidence type="ECO:0000313" key="4">
    <source>
        <dbReference type="Proteomes" id="UP000238338"/>
    </source>
</evidence>
<dbReference type="PANTHER" id="PTHR36920">
    <property type="match status" value="1"/>
</dbReference>
<sequence length="215" mass="22937">MATGGVMAMMRARMERENMKTIVLPFLLALGAATPALAQSAGDWTLGFGLGYVEPKDNNGLLAGAPTTINSNTRPTITAEYFIRDNLGVELLAATPFKHTVTIQGVGTATTKHLPPTVSLVYHFDNGGKFVPFAGAGLNYTVFFSEKSALGNVKIDDSFGLALKAGFDVKVSANDAIRTEVRWIDISSDVKLNGTKIGKTNIDPLVVGVSYVHKF</sequence>